<dbReference type="KEGG" id="smo:SELMODRAFT_90222"/>
<keyword evidence="1" id="KW-0677">Repeat</keyword>
<dbReference type="GO" id="GO:0003723">
    <property type="term" value="F:RNA binding"/>
    <property type="evidence" value="ECO:0007669"/>
    <property type="project" value="InterPro"/>
</dbReference>
<dbReference type="InterPro" id="IPR046960">
    <property type="entry name" value="PPR_At4g14850-like_plant"/>
</dbReference>
<dbReference type="HOGENOM" id="CLU_002706_0_2_1"/>
<dbReference type="Gene3D" id="1.25.40.10">
    <property type="entry name" value="Tetratricopeptide repeat domain"/>
    <property type="match status" value="3"/>
</dbReference>
<dbReference type="FunFam" id="1.25.40.10:FF:000393">
    <property type="entry name" value="Pentatricopeptide repeat-containing protein At1g20230"/>
    <property type="match status" value="1"/>
</dbReference>
<organism evidence="4">
    <name type="scientific">Selaginella moellendorffii</name>
    <name type="common">Spikemoss</name>
    <dbReference type="NCBI Taxonomy" id="88036"/>
    <lineage>
        <taxon>Eukaryota</taxon>
        <taxon>Viridiplantae</taxon>
        <taxon>Streptophyta</taxon>
        <taxon>Embryophyta</taxon>
        <taxon>Tracheophyta</taxon>
        <taxon>Lycopodiopsida</taxon>
        <taxon>Selaginellales</taxon>
        <taxon>Selaginellaceae</taxon>
        <taxon>Selaginella</taxon>
    </lineage>
</organism>
<dbReference type="Pfam" id="PF13812">
    <property type="entry name" value="PPR_3"/>
    <property type="match status" value="1"/>
</dbReference>
<dbReference type="Proteomes" id="UP000001514">
    <property type="component" value="Unassembled WGS sequence"/>
</dbReference>
<evidence type="ECO:0000313" key="4">
    <source>
        <dbReference type="Proteomes" id="UP000001514"/>
    </source>
</evidence>
<dbReference type="GO" id="GO:0009451">
    <property type="term" value="P:RNA modification"/>
    <property type="evidence" value="ECO:0007669"/>
    <property type="project" value="InterPro"/>
</dbReference>
<protein>
    <recommendedName>
        <fullName evidence="5">Pentacotripeptide-repeat region of PRORP domain-containing protein</fullName>
    </recommendedName>
</protein>
<evidence type="ECO:0008006" key="5">
    <source>
        <dbReference type="Google" id="ProtNLM"/>
    </source>
</evidence>
<feature type="repeat" description="PPR" evidence="2">
    <location>
        <begin position="74"/>
        <end position="104"/>
    </location>
</feature>
<dbReference type="eggNOG" id="KOG4197">
    <property type="taxonomic scope" value="Eukaryota"/>
</dbReference>
<dbReference type="EMBL" id="GL377576">
    <property type="protein sequence ID" value="EFJ30214.1"/>
    <property type="molecule type" value="Genomic_DNA"/>
</dbReference>
<dbReference type="InterPro" id="IPR011990">
    <property type="entry name" value="TPR-like_helical_dom_sf"/>
</dbReference>
<dbReference type="PANTHER" id="PTHR47926">
    <property type="entry name" value="PENTATRICOPEPTIDE REPEAT-CONTAINING PROTEIN"/>
    <property type="match status" value="1"/>
</dbReference>
<evidence type="ECO:0000256" key="1">
    <source>
        <dbReference type="ARBA" id="ARBA00022737"/>
    </source>
</evidence>
<feature type="repeat" description="PPR" evidence="2">
    <location>
        <begin position="248"/>
        <end position="282"/>
    </location>
</feature>
<dbReference type="Pfam" id="PF13041">
    <property type="entry name" value="PPR_2"/>
    <property type="match status" value="1"/>
</dbReference>
<proteinExistence type="predicted"/>
<dbReference type="PROSITE" id="PS51375">
    <property type="entry name" value="PPR"/>
    <property type="match status" value="4"/>
</dbReference>
<name>D8RCX4_SELML</name>
<dbReference type="Gramene" id="EFJ30214">
    <property type="protein sequence ID" value="EFJ30214"/>
    <property type="gene ID" value="SELMODRAFT_90222"/>
</dbReference>
<dbReference type="Pfam" id="PF01535">
    <property type="entry name" value="PPR"/>
    <property type="match status" value="4"/>
</dbReference>
<dbReference type="AlphaFoldDB" id="D8RCX4"/>
<dbReference type="NCBIfam" id="TIGR00756">
    <property type="entry name" value="PPR"/>
    <property type="match status" value="4"/>
</dbReference>
<dbReference type="InterPro" id="IPR002885">
    <property type="entry name" value="PPR_rpt"/>
</dbReference>
<keyword evidence="4" id="KW-1185">Reference proteome</keyword>
<dbReference type="GO" id="GO:0048731">
    <property type="term" value="P:system development"/>
    <property type="evidence" value="ECO:0007669"/>
    <property type="project" value="UniProtKB-ARBA"/>
</dbReference>
<dbReference type="FunFam" id="1.25.40.10:FF:000158">
    <property type="entry name" value="pentatricopeptide repeat-containing protein At2g33680"/>
    <property type="match status" value="1"/>
</dbReference>
<feature type="repeat" description="PPR" evidence="2">
    <location>
        <begin position="143"/>
        <end position="177"/>
    </location>
</feature>
<dbReference type="OMA" id="FERMAWE"/>
<reference evidence="3 4" key="1">
    <citation type="journal article" date="2011" name="Science">
        <title>The Selaginella genome identifies genetic changes associated with the evolution of vascular plants.</title>
        <authorList>
            <person name="Banks J.A."/>
            <person name="Nishiyama T."/>
            <person name="Hasebe M."/>
            <person name="Bowman J.L."/>
            <person name="Gribskov M."/>
            <person name="dePamphilis C."/>
            <person name="Albert V.A."/>
            <person name="Aono N."/>
            <person name="Aoyama T."/>
            <person name="Ambrose B.A."/>
            <person name="Ashton N.W."/>
            <person name="Axtell M.J."/>
            <person name="Barker E."/>
            <person name="Barker M.S."/>
            <person name="Bennetzen J.L."/>
            <person name="Bonawitz N.D."/>
            <person name="Chapple C."/>
            <person name="Cheng C."/>
            <person name="Correa L.G."/>
            <person name="Dacre M."/>
            <person name="DeBarry J."/>
            <person name="Dreyer I."/>
            <person name="Elias M."/>
            <person name="Engstrom E.M."/>
            <person name="Estelle M."/>
            <person name="Feng L."/>
            <person name="Finet C."/>
            <person name="Floyd S.K."/>
            <person name="Frommer W.B."/>
            <person name="Fujita T."/>
            <person name="Gramzow L."/>
            <person name="Gutensohn M."/>
            <person name="Harholt J."/>
            <person name="Hattori M."/>
            <person name="Heyl A."/>
            <person name="Hirai T."/>
            <person name="Hiwatashi Y."/>
            <person name="Ishikawa M."/>
            <person name="Iwata M."/>
            <person name="Karol K.G."/>
            <person name="Koehler B."/>
            <person name="Kolukisaoglu U."/>
            <person name="Kubo M."/>
            <person name="Kurata T."/>
            <person name="Lalonde S."/>
            <person name="Li K."/>
            <person name="Li Y."/>
            <person name="Litt A."/>
            <person name="Lyons E."/>
            <person name="Manning G."/>
            <person name="Maruyama T."/>
            <person name="Michael T.P."/>
            <person name="Mikami K."/>
            <person name="Miyazaki S."/>
            <person name="Morinaga S."/>
            <person name="Murata T."/>
            <person name="Mueller-Roeber B."/>
            <person name="Nelson D.R."/>
            <person name="Obara M."/>
            <person name="Oguri Y."/>
            <person name="Olmstead R.G."/>
            <person name="Onodera N."/>
            <person name="Petersen B.L."/>
            <person name="Pils B."/>
            <person name="Prigge M."/>
            <person name="Rensing S.A."/>
            <person name="Riano-Pachon D.M."/>
            <person name="Roberts A.W."/>
            <person name="Sato Y."/>
            <person name="Scheller H.V."/>
            <person name="Schulz B."/>
            <person name="Schulz C."/>
            <person name="Shakirov E.V."/>
            <person name="Shibagaki N."/>
            <person name="Shinohara N."/>
            <person name="Shippen D.E."/>
            <person name="Soerensen I."/>
            <person name="Sotooka R."/>
            <person name="Sugimoto N."/>
            <person name="Sugita M."/>
            <person name="Sumikawa N."/>
            <person name="Tanurdzic M."/>
            <person name="Theissen G."/>
            <person name="Ulvskov P."/>
            <person name="Wakazuki S."/>
            <person name="Weng J.K."/>
            <person name="Willats W.W."/>
            <person name="Wipf D."/>
            <person name="Wolf P.G."/>
            <person name="Yang L."/>
            <person name="Zimmer A.D."/>
            <person name="Zhu Q."/>
            <person name="Mitros T."/>
            <person name="Hellsten U."/>
            <person name="Loque D."/>
            <person name="Otillar R."/>
            <person name="Salamov A."/>
            <person name="Schmutz J."/>
            <person name="Shapiro H."/>
            <person name="Lindquist E."/>
            <person name="Lucas S."/>
            <person name="Rokhsar D."/>
            <person name="Grigoriev I.V."/>
        </authorList>
    </citation>
    <scope>NUCLEOTIDE SEQUENCE [LARGE SCALE GENOMIC DNA]</scope>
</reference>
<evidence type="ECO:0000313" key="3">
    <source>
        <dbReference type="EMBL" id="EFJ30214.1"/>
    </source>
</evidence>
<feature type="repeat" description="PPR" evidence="2">
    <location>
        <begin position="105"/>
        <end position="139"/>
    </location>
</feature>
<accession>D8RCX4</accession>
<dbReference type="STRING" id="88036.D8RCX4"/>
<evidence type="ECO:0000256" key="2">
    <source>
        <dbReference type="PROSITE-ProRule" id="PRU00708"/>
    </source>
</evidence>
<sequence>MWWKWGQWSIRRRRPRFARLHSSHAEAPSTNQTDHFEETKQIYTAKLRDCTNSRSLPQARRLHAEISSIGLIRDHFVANLVIHMYGRCGDIASAREIFDSMPRRNRFSWSIMIGAYAQTGHGRDALELFQRMGREGVRPSSRDVIAWNAIIAANAQLGHGKEALELLQRMDLEGVRPNQVSFVSALDGCASIGALAEGRSIHARVRASRSLASTTLGNTLIHMYGKCGSLAGARVAFEEMGGAAAPRDAVSWAALVAAYARHGRSRAAREVFERMAWEGVQPSGVAFVSILAACSHGGLLLPSRSYFLAMSGDHGIAPSMEHYGCVIDLLGRLGMMEELMDLIAAMPFEPGGIEWRNVLGACRTQSDVENGSDAAEIARELEPEHAAAYVMLFGLYSTEEP</sequence>
<dbReference type="PANTHER" id="PTHR47926:SF533">
    <property type="entry name" value="DYW DOMAIN-CONTAINING PROTEIN"/>
    <property type="match status" value="1"/>
</dbReference>
<gene>
    <name evidence="3" type="ORF">SELMODRAFT_90222</name>
</gene>
<dbReference type="InParanoid" id="D8RCX4"/>